<comment type="caution">
    <text evidence="3">The sequence shown here is derived from an EMBL/GenBank/DDBJ whole genome shotgun (WGS) entry which is preliminary data.</text>
</comment>
<feature type="transmembrane region" description="Helical" evidence="1">
    <location>
        <begin position="14"/>
        <end position="32"/>
    </location>
</feature>
<evidence type="ECO:0000313" key="4">
    <source>
        <dbReference type="Proteomes" id="UP000192343"/>
    </source>
</evidence>
<dbReference type="InterPro" id="IPR036938">
    <property type="entry name" value="PAP2/HPO_sf"/>
</dbReference>
<keyword evidence="4" id="KW-1185">Reference proteome</keyword>
<dbReference type="OrthoDB" id="1454668at2"/>
<dbReference type="Pfam" id="PF14378">
    <property type="entry name" value="PAP2_3"/>
    <property type="match status" value="1"/>
</dbReference>
<feature type="domain" description="Inositolphosphotransferase Aur1/Ipt1" evidence="2">
    <location>
        <begin position="116"/>
        <end position="285"/>
    </location>
</feature>
<dbReference type="AlphaFoldDB" id="A0A1Y1RYY0"/>
<evidence type="ECO:0000259" key="2">
    <source>
        <dbReference type="Pfam" id="PF14378"/>
    </source>
</evidence>
<feature type="transmembrane region" description="Helical" evidence="1">
    <location>
        <begin position="132"/>
        <end position="152"/>
    </location>
</feature>
<keyword evidence="1" id="KW-0472">Membrane</keyword>
<dbReference type="Gene3D" id="1.20.144.10">
    <property type="entry name" value="Phosphatidic acid phosphatase type 2/haloperoxidase"/>
    <property type="match status" value="1"/>
</dbReference>
<feature type="transmembrane region" description="Helical" evidence="1">
    <location>
        <begin position="69"/>
        <end position="86"/>
    </location>
</feature>
<dbReference type="RefSeq" id="WP_083050054.1">
    <property type="nucleotide sequence ID" value="NZ_MWQY01000008.1"/>
</dbReference>
<feature type="transmembrane region" description="Helical" evidence="1">
    <location>
        <begin position="245"/>
        <end position="266"/>
    </location>
</feature>
<keyword evidence="1" id="KW-0812">Transmembrane</keyword>
<dbReference type="Proteomes" id="UP000192343">
    <property type="component" value="Unassembled WGS sequence"/>
</dbReference>
<dbReference type="EMBL" id="MWQY01000008">
    <property type="protein sequence ID" value="ORC35704.1"/>
    <property type="molecule type" value="Genomic_DNA"/>
</dbReference>
<feature type="transmembrane region" description="Helical" evidence="1">
    <location>
        <begin position="164"/>
        <end position="181"/>
    </location>
</feature>
<evidence type="ECO:0000313" key="3">
    <source>
        <dbReference type="EMBL" id="ORC35704.1"/>
    </source>
</evidence>
<accession>A0A1Y1RYY0</accession>
<name>A0A1Y1RYY0_9SPIO</name>
<feature type="transmembrane region" description="Helical" evidence="1">
    <location>
        <begin position="272"/>
        <end position="294"/>
    </location>
</feature>
<proteinExistence type="predicted"/>
<reference evidence="3 4" key="1">
    <citation type="submission" date="2017-03" db="EMBL/GenBank/DDBJ databases">
        <title>Draft Genome sequence of Marispirochaeta sp. strain JC444.</title>
        <authorList>
            <person name="Shivani Y."/>
            <person name="Subhash Y."/>
            <person name="Sasikala C."/>
            <person name="Ramana C."/>
        </authorList>
    </citation>
    <scope>NUCLEOTIDE SEQUENCE [LARGE SCALE GENOMIC DNA]</scope>
    <source>
        <strain evidence="3 4">JC444</strain>
    </source>
</reference>
<dbReference type="GO" id="GO:0016020">
    <property type="term" value="C:membrane"/>
    <property type="evidence" value="ECO:0007669"/>
    <property type="project" value="UniProtKB-SubCell"/>
</dbReference>
<keyword evidence="1" id="KW-1133">Transmembrane helix</keyword>
<sequence length="304" mass="34587">MAGIHGVLRPLDRLFIGLNSLFALIYLAALLLKGVDGVSLVMLSLFVLTIPAALLLIRAADRSSSRFLHWLRFFYPQGMFVLYFTQSIRLSRIFHPVAFDAPVARFEELLFGGKPVLAFFEAFPRTPALNELFFFAYFSFYFFLTLPWWVLYFQGKKREAEESLFTLIASFSLLYMWYIVFPVEGPKFFYPELRSLWYEHFSGGLFTMIMKQLFTPSTMAGAALPSSHVAMGLLGLLLSLRHVRLLGRLMLPLYLLLVVSTVYLYTHYLVDILAGLAYGAAAFLLVPGFTARVYSSPAKKEALK</sequence>
<feature type="transmembrane region" description="Helical" evidence="1">
    <location>
        <begin position="38"/>
        <end position="57"/>
    </location>
</feature>
<evidence type="ECO:0000256" key="1">
    <source>
        <dbReference type="SAM" id="Phobius"/>
    </source>
</evidence>
<dbReference type="InterPro" id="IPR026841">
    <property type="entry name" value="Aur1/Ipt1"/>
</dbReference>
<gene>
    <name evidence="3" type="ORF">B4O97_08665</name>
</gene>
<feature type="transmembrane region" description="Helical" evidence="1">
    <location>
        <begin position="218"/>
        <end position="238"/>
    </location>
</feature>
<organism evidence="3 4">
    <name type="scientific">Marispirochaeta aestuarii</name>
    <dbReference type="NCBI Taxonomy" id="1963862"/>
    <lineage>
        <taxon>Bacteria</taxon>
        <taxon>Pseudomonadati</taxon>
        <taxon>Spirochaetota</taxon>
        <taxon>Spirochaetia</taxon>
        <taxon>Spirochaetales</taxon>
        <taxon>Spirochaetaceae</taxon>
        <taxon>Marispirochaeta</taxon>
    </lineage>
</organism>
<dbReference type="SUPFAM" id="SSF48317">
    <property type="entry name" value="Acid phosphatase/Vanadium-dependent haloperoxidase"/>
    <property type="match status" value="1"/>
</dbReference>
<dbReference type="STRING" id="1963862.B4O97_08665"/>
<protein>
    <recommendedName>
        <fullName evidence="2">Inositolphosphotransferase Aur1/Ipt1 domain-containing protein</fullName>
    </recommendedName>
</protein>